<accession>A0ACB9YGY3</accession>
<sequence>MERFPRSREEANKLLKLSDQLRDAALTVQEEWAKEDFSGPLAADGKDTARVLPSHKLWEAEKTIEAISGSLVELVSEPYQRVQQILTQFMESRALFIVAERDIPDLLAEAGDEGLEIKVLAEKTSIESKKLARLLRALCSIHVFEEMAENRFRNNRISSALVKNPGLRAYVQMFGLHVYAASEHLPRYIVGPKGASYKVDETPFQAAAGTDKSLWDWMTERLPSDQLVSDGPGYPGVPDLSKYNMMFDHGGLVGRPELQNLAAAMVGGGKTWGAAHAFDFPWGELGDGVVVDVGGGIGGFVLQLLPIYPKLRFVVQDRPENIELAEKEIFPREFPDAIPSGRVKLMAHDFFVPNPVRGADVYWLRAILHDWSDDYCIAILKSIKGSMGPRSRILICDPVMNTTFGCPEIPAAPSPLPSNYGYHVRYCHNRDLGLMATMNGIERTPAELKELFEKAGLRLVKFWETRSMVGITEVGV</sequence>
<dbReference type="Proteomes" id="UP001497700">
    <property type="component" value="Unassembled WGS sequence"/>
</dbReference>
<reference evidence="1 2" key="1">
    <citation type="journal article" date="2022" name="New Phytol.">
        <title>Ecological generalism drives hyperdiversity of secondary metabolite gene clusters in xylarialean endophytes.</title>
        <authorList>
            <person name="Franco M.E.E."/>
            <person name="Wisecaver J.H."/>
            <person name="Arnold A.E."/>
            <person name="Ju Y.M."/>
            <person name="Slot J.C."/>
            <person name="Ahrendt S."/>
            <person name="Moore L.P."/>
            <person name="Eastman K.E."/>
            <person name="Scott K."/>
            <person name="Konkel Z."/>
            <person name="Mondo S.J."/>
            <person name="Kuo A."/>
            <person name="Hayes R.D."/>
            <person name="Haridas S."/>
            <person name="Andreopoulos B."/>
            <person name="Riley R."/>
            <person name="LaButti K."/>
            <person name="Pangilinan J."/>
            <person name="Lipzen A."/>
            <person name="Amirebrahimi M."/>
            <person name="Yan J."/>
            <person name="Adam C."/>
            <person name="Keymanesh K."/>
            <person name="Ng V."/>
            <person name="Louie K."/>
            <person name="Northen T."/>
            <person name="Drula E."/>
            <person name="Henrissat B."/>
            <person name="Hsieh H.M."/>
            <person name="Youens-Clark K."/>
            <person name="Lutzoni F."/>
            <person name="Miadlikowska J."/>
            <person name="Eastwood D.C."/>
            <person name="Hamelin R.C."/>
            <person name="Grigoriev I.V."/>
            <person name="U'Ren J.M."/>
        </authorList>
    </citation>
    <scope>NUCLEOTIDE SEQUENCE [LARGE SCALE GENOMIC DNA]</scope>
    <source>
        <strain evidence="1 2">CBS 119005</strain>
    </source>
</reference>
<organism evidence="1 2">
    <name type="scientific">Hypoxylon rubiginosum</name>
    <dbReference type="NCBI Taxonomy" id="110542"/>
    <lineage>
        <taxon>Eukaryota</taxon>
        <taxon>Fungi</taxon>
        <taxon>Dikarya</taxon>
        <taxon>Ascomycota</taxon>
        <taxon>Pezizomycotina</taxon>
        <taxon>Sordariomycetes</taxon>
        <taxon>Xylariomycetidae</taxon>
        <taxon>Xylariales</taxon>
        <taxon>Hypoxylaceae</taxon>
        <taxon>Hypoxylon</taxon>
    </lineage>
</organism>
<comment type="caution">
    <text evidence="1">The sequence shown here is derived from an EMBL/GenBank/DDBJ whole genome shotgun (WGS) entry which is preliminary data.</text>
</comment>
<keyword evidence="1" id="KW-0489">Methyltransferase</keyword>
<gene>
    <name evidence="1" type="ORF">F4820DRAFT_463038</name>
</gene>
<keyword evidence="2" id="KW-1185">Reference proteome</keyword>
<dbReference type="EMBL" id="MU393697">
    <property type="protein sequence ID" value="KAI4858714.1"/>
    <property type="molecule type" value="Genomic_DNA"/>
</dbReference>
<proteinExistence type="predicted"/>
<evidence type="ECO:0000313" key="1">
    <source>
        <dbReference type="EMBL" id="KAI4858714.1"/>
    </source>
</evidence>
<keyword evidence="1" id="KW-0808">Transferase</keyword>
<name>A0ACB9YGY3_9PEZI</name>
<protein>
    <submittedName>
        <fullName evidence="1">S-adenosyl-L-methionine-dependent methyltransferase</fullName>
    </submittedName>
</protein>
<evidence type="ECO:0000313" key="2">
    <source>
        <dbReference type="Proteomes" id="UP001497700"/>
    </source>
</evidence>